<name>A0AAV3V9X0_9CLOT</name>
<dbReference type="PROSITE" id="PS51257">
    <property type="entry name" value="PROKAR_LIPOPROTEIN"/>
    <property type="match status" value="1"/>
</dbReference>
<protein>
    <submittedName>
        <fullName evidence="4">BMP family ABC transporter substrate-binding protein</fullName>
    </submittedName>
</protein>
<dbReference type="Gene3D" id="3.40.50.2300">
    <property type="match status" value="2"/>
</dbReference>
<keyword evidence="1 2" id="KW-0732">Signal</keyword>
<evidence type="ECO:0000256" key="2">
    <source>
        <dbReference type="SAM" id="SignalP"/>
    </source>
</evidence>
<sequence>MNKSIKKKLLTVITAVACSTMLLVGCGSASTQTSKDDGKATKTEASGEKLKVGFIYIGSASDGGYSQAHDNGRKYLEEKLPNVETIVKESVPEGQEVEKVANDMIDQGAKVIFATSFGYGDYILKVAKDHPDVKFFHCSGVKTADNMSTYFGREYQARYLSGIVAGMKSKSGKIGYVAAFPIPEVIRATNAFALGVRSVNPTAVVKVTWTSTWYDPAKEKEAGLSLIDQGVDVIGQYQDTTAVQQAAEEKGISSIGCDLDMSASAPNANMTSAIWNWGTYYVQAVQSVMDGKYKSESYWGGIDTGICDLSPLTKNAPQGAQAKVDEAKAKMVSKSWDVFTGPIKDQNGNIKVAEGQKMTDEQLLSFDWLVEGVDGQISK</sequence>
<gene>
    <name evidence="4" type="ORF">CDIOL_20390</name>
</gene>
<evidence type="ECO:0000313" key="5">
    <source>
        <dbReference type="Proteomes" id="UP000325212"/>
    </source>
</evidence>
<feature type="chain" id="PRO_5043786098" evidence="2">
    <location>
        <begin position="30"/>
        <end position="379"/>
    </location>
</feature>
<dbReference type="PANTHER" id="PTHR43208:SF1">
    <property type="entry name" value="ABC TRANSPORTER SUBSTRATE-BINDING PROTEIN"/>
    <property type="match status" value="1"/>
</dbReference>
<dbReference type="GO" id="GO:0005886">
    <property type="term" value="C:plasma membrane"/>
    <property type="evidence" value="ECO:0007669"/>
    <property type="project" value="InterPro"/>
</dbReference>
<evidence type="ECO:0000259" key="3">
    <source>
        <dbReference type="Pfam" id="PF02608"/>
    </source>
</evidence>
<dbReference type="RefSeq" id="WP_039770370.1">
    <property type="nucleotide sequence ID" value="NZ_BJLA01000005.1"/>
</dbReference>
<dbReference type="EMBL" id="BJLA01000005">
    <property type="protein sequence ID" value="GEA31116.1"/>
    <property type="molecule type" value="Genomic_DNA"/>
</dbReference>
<dbReference type="AlphaFoldDB" id="A0AAV3V9X0"/>
<reference evidence="4 5" key="1">
    <citation type="submission" date="2019-06" db="EMBL/GenBank/DDBJ databases">
        <title>Draft genome sequence of Clostridium diolis DSM 15410.</title>
        <authorList>
            <person name="Kobayashi H."/>
            <person name="Tanizawa Y."/>
            <person name="Tohno M."/>
        </authorList>
    </citation>
    <scope>NUCLEOTIDE SEQUENCE [LARGE SCALE GENOMIC DNA]</scope>
    <source>
        <strain evidence="4 5">DSM 15410</strain>
    </source>
</reference>
<comment type="caution">
    <text evidence="4">The sequence shown here is derived from an EMBL/GenBank/DDBJ whole genome shotgun (WGS) entry which is preliminary data.</text>
</comment>
<evidence type="ECO:0000256" key="1">
    <source>
        <dbReference type="ARBA" id="ARBA00022729"/>
    </source>
</evidence>
<dbReference type="InterPro" id="IPR003760">
    <property type="entry name" value="PnrA-like"/>
</dbReference>
<accession>A0AAV3V9X0</accession>
<dbReference type="PANTHER" id="PTHR43208">
    <property type="entry name" value="ABC TRANSPORTER SUBSTRATE-BINDING PROTEIN"/>
    <property type="match status" value="1"/>
</dbReference>
<evidence type="ECO:0000313" key="4">
    <source>
        <dbReference type="EMBL" id="GEA31116.1"/>
    </source>
</evidence>
<organism evidence="4 5">
    <name type="scientific">Clostridium diolis</name>
    <dbReference type="NCBI Taxonomy" id="223919"/>
    <lineage>
        <taxon>Bacteria</taxon>
        <taxon>Bacillati</taxon>
        <taxon>Bacillota</taxon>
        <taxon>Clostridia</taxon>
        <taxon>Eubacteriales</taxon>
        <taxon>Clostridiaceae</taxon>
        <taxon>Clostridium</taxon>
    </lineage>
</organism>
<dbReference type="Pfam" id="PF02608">
    <property type="entry name" value="Bmp"/>
    <property type="match status" value="1"/>
</dbReference>
<keyword evidence="5" id="KW-1185">Reference proteome</keyword>
<dbReference type="Proteomes" id="UP000325212">
    <property type="component" value="Unassembled WGS sequence"/>
</dbReference>
<proteinExistence type="predicted"/>
<dbReference type="InterPro" id="IPR052910">
    <property type="entry name" value="ABC-Purine-Binding"/>
</dbReference>
<dbReference type="CDD" id="cd19963">
    <property type="entry name" value="PBP1_BMP-like"/>
    <property type="match status" value="1"/>
</dbReference>
<feature type="signal peptide" evidence="2">
    <location>
        <begin position="1"/>
        <end position="29"/>
    </location>
</feature>
<feature type="domain" description="ABC transporter substrate-binding protein PnrA-like" evidence="3">
    <location>
        <begin position="50"/>
        <end position="330"/>
    </location>
</feature>